<gene>
    <name evidence="1" type="ORF">PILCRDRAFT_9650</name>
</gene>
<accession>A0A0C3FLR2</accession>
<evidence type="ECO:0000313" key="2">
    <source>
        <dbReference type="Proteomes" id="UP000054166"/>
    </source>
</evidence>
<dbReference type="EMBL" id="KN833004">
    <property type="protein sequence ID" value="KIM80471.1"/>
    <property type="molecule type" value="Genomic_DNA"/>
</dbReference>
<reference evidence="2" key="2">
    <citation type="submission" date="2015-01" db="EMBL/GenBank/DDBJ databases">
        <title>Evolutionary Origins and Diversification of the Mycorrhizal Mutualists.</title>
        <authorList>
            <consortium name="DOE Joint Genome Institute"/>
            <consortium name="Mycorrhizal Genomics Consortium"/>
            <person name="Kohler A."/>
            <person name="Kuo A."/>
            <person name="Nagy L.G."/>
            <person name="Floudas D."/>
            <person name="Copeland A."/>
            <person name="Barry K.W."/>
            <person name="Cichocki N."/>
            <person name="Veneault-Fourrey C."/>
            <person name="LaButti K."/>
            <person name="Lindquist E.A."/>
            <person name="Lipzen A."/>
            <person name="Lundell T."/>
            <person name="Morin E."/>
            <person name="Murat C."/>
            <person name="Riley R."/>
            <person name="Ohm R."/>
            <person name="Sun H."/>
            <person name="Tunlid A."/>
            <person name="Henrissat B."/>
            <person name="Grigoriev I.V."/>
            <person name="Hibbett D.S."/>
            <person name="Martin F."/>
        </authorList>
    </citation>
    <scope>NUCLEOTIDE SEQUENCE [LARGE SCALE GENOMIC DNA]</scope>
    <source>
        <strain evidence="2">F 1598</strain>
    </source>
</reference>
<organism evidence="1 2">
    <name type="scientific">Piloderma croceum (strain F 1598)</name>
    <dbReference type="NCBI Taxonomy" id="765440"/>
    <lineage>
        <taxon>Eukaryota</taxon>
        <taxon>Fungi</taxon>
        <taxon>Dikarya</taxon>
        <taxon>Basidiomycota</taxon>
        <taxon>Agaricomycotina</taxon>
        <taxon>Agaricomycetes</taxon>
        <taxon>Agaricomycetidae</taxon>
        <taxon>Atheliales</taxon>
        <taxon>Atheliaceae</taxon>
        <taxon>Piloderma</taxon>
    </lineage>
</organism>
<evidence type="ECO:0000313" key="1">
    <source>
        <dbReference type="EMBL" id="KIM80471.1"/>
    </source>
</evidence>
<dbReference type="InParanoid" id="A0A0C3FLR2"/>
<sequence length="159" mass="18264">MPKHVPLKFRPFPAQYFMHSPRDRFSGTAASTQVDETARAKKEANLAAALSLSRKKRNDCMTLLLKLQRPSSDDAGYRRFEIRQSFFGRVHLNGPELARSFNPDVFYNVSILIWNNLTGVYDQRMLYRKLSIAFVMPKEVLQELKVDKDAKMQNPIAAA</sequence>
<dbReference type="HOGENOM" id="CLU_1661459_0_0_1"/>
<dbReference type="Proteomes" id="UP000054166">
    <property type="component" value="Unassembled WGS sequence"/>
</dbReference>
<dbReference type="AlphaFoldDB" id="A0A0C3FLR2"/>
<proteinExistence type="predicted"/>
<protein>
    <submittedName>
        <fullName evidence="1">Uncharacterized protein</fullName>
    </submittedName>
</protein>
<name>A0A0C3FLR2_PILCF</name>
<keyword evidence="2" id="KW-1185">Reference proteome</keyword>
<reference evidence="1 2" key="1">
    <citation type="submission" date="2014-04" db="EMBL/GenBank/DDBJ databases">
        <authorList>
            <consortium name="DOE Joint Genome Institute"/>
            <person name="Kuo A."/>
            <person name="Tarkka M."/>
            <person name="Buscot F."/>
            <person name="Kohler A."/>
            <person name="Nagy L.G."/>
            <person name="Floudas D."/>
            <person name="Copeland A."/>
            <person name="Barry K.W."/>
            <person name="Cichocki N."/>
            <person name="Veneault-Fourrey C."/>
            <person name="LaButti K."/>
            <person name="Lindquist E.A."/>
            <person name="Lipzen A."/>
            <person name="Lundell T."/>
            <person name="Morin E."/>
            <person name="Murat C."/>
            <person name="Sun H."/>
            <person name="Tunlid A."/>
            <person name="Henrissat B."/>
            <person name="Grigoriev I.V."/>
            <person name="Hibbett D.S."/>
            <person name="Martin F."/>
            <person name="Nordberg H.P."/>
            <person name="Cantor M.N."/>
            <person name="Hua S.X."/>
        </authorList>
    </citation>
    <scope>NUCLEOTIDE SEQUENCE [LARGE SCALE GENOMIC DNA]</scope>
    <source>
        <strain evidence="1 2">F 1598</strain>
    </source>
</reference>